<evidence type="ECO:0000259" key="4">
    <source>
        <dbReference type="Pfam" id="PF02894"/>
    </source>
</evidence>
<evidence type="ECO:0000313" key="5">
    <source>
        <dbReference type="EMBL" id="EGF90287.1"/>
    </source>
</evidence>
<dbReference type="eggNOG" id="COG0673">
    <property type="taxonomic scope" value="Bacteria"/>
</dbReference>
<name>F4QQ00_9CAUL</name>
<dbReference type="SUPFAM" id="SSF51735">
    <property type="entry name" value="NAD(P)-binding Rossmann-fold domains"/>
    <property type="match status" value="1"/>
</dbReference>
<dbReference type="PANTHER" id="PTHR43708:SF5">
    <property type="entry name" value="CONSERVED EXPRESSED OXIDOREDUCTASE (EUROFUNG)-RELATED"/>
    <property type="match status" value="1"/>
</dbReference>
<dbReference type="AlphaFoldDB" id="F4QQ00"/>
<protein>
    <submittedName>
        <fullName evidence="5">Oxidoreductase domain protein</fullName>
    </submittedName>
</protein>
<feature type="domain" description="Gfo/Idh/MocA-like oxidoreductase C-terminal" evidence="4">
    <location>
        <begin position="133"/>
        <end position="335"/>
    </location>
</feature>
<dbReference type="OrthoDB" id="9792935at2"/>
<reference evidence="6" key="1">
    <citation type="submission" date="2011-03" db="EMBL/GenBank/DDBJ databases">
        <title>Draft genome sequence of Brevundimonas diminuta.</title>
        <authorList>
            <person name="Brown P.J.B."/>
            <person name="Buechlein A."/>
            <person name="Hemmerich C."/>
            <person name="Brun Y.V."/>
        </authorList>
    </citation>
    <scope>NUCLEOTIDE SEQUENCE [LARGE SCALE GENOMIC DNA]</scope>
    <source>
        <strain evidence="6">C19</strain>
    </source>
</reference>
<accession>F4QQ00</accession>
<dbReference type="Pfam" id="PF01408">
    <property type="entry name" value="GFO_IDH_MocA"/>
    <property type="match status" value="1"/>
</dbReference>
<keyword evidence="2" id="KW-0560">Oxidoreductase</keyword>
<dbReference type="GO" id="GO:0000166">
    <property type="term" value="F:nucleotide binding"/>
    <property type="evidence" value="ECO:0007669"/>
    <property type="project" value="InterPro"/>
</dbReference>
<dbReference type="RefSeq" id="WP_006274087.1">
    <property type="nucleotide sequence ID" value="NZ_GL883079.1"/>
</dbReference>
<dbReference type="GO" id="GO:0016491">
    <property type="term" value="F:oxidoreductase activity"/>
    <property type="evidence" value="ECO:0007669"/>
    <property type="project" value="UniProtKB-KW"/>
</dbReference>
<dbReference type="InterPro" id="IPR004104">
    <property type="entry name" value="Gfo/Idh/MocA-like_OxRdtase_C"/>
</dbReference>
<gene>
    <name evidence="5" type="ORF">ABI_33030</name>
</gene>
<dbReference type="PANTHER" id="PTHR43708">
    <property type="entry name" value="CONSERVED EXPRESSED OXIDOREDUCTASE (EUROFUNG)"/>
    <property type="match status" value="1"/>
</dbReference>
<dbReference type="Pfam" id="PF02894">
    <property type="entry name" value="GFO_IDH_MocA_C"/>
    <property type="match status" value="1"/>
</dbReference>
<evidence type="ECO:0000259" key="3">
    <source>
        <dbReference type="Pfam" id="PF01408"/>
    </source>
</evidence>
<organism evidence="5 6">
    <name type="scientific">Asticcacaulis biprosthecium C19</name>
    <dbReference type="NCBI Taxonomy" id="715226"/>
    <lineage>
        <taxon>Bacteria</taxon>
        <taxon>Pseudomonadati</taxon>
        <taxon>Pseudomonadota</taxon>
        <taxon>Alphaproteobacteria</taxon>
        <taxon>Caulobacterales</taxon>
        <taxon>Caulobacteraceae</taxon>
        <taxon>Asticcacaulis</taxon>
    </lineage>
</organism>
<evidence type="ECO:0000256" key="2">
    <source>
        <dbReference type="ARBA" id="ARBA00023002"/>
    </source>
</evidence>
<dbReference type="STRING" id="715226.ABI_33030"/>
<sequence>MINTALIGFGYAGKTIHSPLIRAAQGLDLTTIVSSRPDDVHADLPGMRVTTFDEALADPNIQLVVIATPNDLHAPQAHAALNAGKHVVIDKPFCLTVSEGEALVDHARRADRVLSVFHCRRWDSNFLTFSRIRDRLGDPYQVVLRYDRWRPEVRDRWRERDGPGSGIWFDLGSHLIDQALSQFGWPEAISADIAPQRPDAQTDDFFHTTLFYGPLRVILHSSMLTLAVGPAFEVQGSNGAFVKYGMDPQEDMLKAGRTPGDDGWGGDRDGHLTDISGNTESIASVPGNYLAYYEAIARAIADGAHNPVPAGDALKVMQVIEAGFRSAREGRRVAL</sequence>
<dbReference type="InterPro" id="IPR036291">
    <property type="entry name" value="NAD(P)-bd_dom_sf"/>
</dbReference>
<feature type="domain" description="Gfo/Idh/MocA-like oxidoreductase N-terminal" evidence="3">
    <location>
        <begin position="2"/>
        <end position="118"/>
    </location>
</feature>
<dbReference type="Gene3D" id="3.40.50.720">
    <property type="entry name" value="NAD(P)-binding Rossmann-like Domain"/>
    <property type="match status" value="1"/>
</dbReference>
<dbReference type="InterPro" id="IPR051317">
    <property type="entry name" value="Gfo/Idh/MocA_oxidoreduct"/>
</dbReference>
<dbReference type="SUPFAM" id="SSF55347">
    <property type="entry name" value="Glyceraldehyde-3-phosphate dehydrogenase-like, C-terminal domain"/>
    <property type="match status" value="1"/>
</dbReference>
<dbReference type="Proteomes" id="UP000006512">
    <property type="component" value="Unassembled WGS sequence"/>
</dbReference>
<evidence type="ECO:0000313" key="6">
    <source>
        <dbReference type="Proteomes" id="UP000006512"/>
    </source>
</evidence>
<dbReference type="EMBL" id="GL883079">
    <property type="protein sequence ID" value="EGF90287.1"/>
    <property type="molecule type" value="Genomic_DNA"/>
</dbReference>
<proteinExistence type="inferred from homology"/>
<dbReference type="InterPro" id="IPR000683">
    <property type="entry name" value="Gfo/Idh/MocA-like_OxRdtase_N"/>
</dbReference>
<evidence type="ECO:0000256" key="1">
    <source>
        <dbReference type="ARBA" id="ARBA00010928"/>
    </source>
</evidence>
<dbReference type="HOGENOM" id="CLU_023194_19_1_5"/>
<dbReference type="NCBIfam" id="NF008607">
    <property type="entry name" value="PRK11579.1"/>
    <property type="match status" value="1"/>
</dbReference>
<dbReference type="Gene3D" id="3.30.360.10">
    <property type="entry name" value="Dihydrodipicolinate Reductase, domain 2"/>
    <property type="match status" value="1"/>
</dbReference>
<comment type="similarity">
    <text evidence="1">Belongs to the Gfo/Idh/MocA family.</text>
</comment>
<keyword evidence="6" id="KW-1185">Reference proteome</keyword>